<feature type="domain" description="PKD/Chitinase" evidence="3">
    <location>
        <begin position="4355"/>
        <end position="4432"/>
    </location>
</feature>
<feature type="domain" description="PKD/Chitinase" evidence="3">
    <location>
        <begin position="162"/>
        <end position="236"/>
    </location>
</feature>
<feature type="region of interest" description="Disordered" evidence="2">
    <location>
        <begin position="1379"/>
        <end position="1404"/>
    </location>
</feature>
<feature type="region of interest" description="Disordered" evidence="2">
    <location>
        <begin position="3249"/>
        <end position="3277"/>
    </location>
</feature>
<feature type="compositionally biased region" description="Polar residues" evidence="2">
    <location>
        <begin position="3530"/>
        <end position="3550"/>
    </location>
</feature>
<dbReference type="InterPro" id="IPR051846">
    <property type="entry name" value="SH2_domain_adapters"/>
</dbReference>
<feature type="region of interest" description="Disordered" evidence="2">
    <location>
        <begin position="1285"/>
        <end position="1327"/>
    </location>
</feature>
<dbReference type="EMBL" id="MIPY01000008">
    <property type="protein sequence ID" value="OES34115.1"/>
    <property type="molecule type" value="Genomic_DNA"/>
</dbReference>
<feature type="compositionally biased region" description="Polar residues" evidence="2">
    <location>
        <begin position="915"/>
        <end position="949"/>
    </location>
</feature>
<evidence type="ECO:0000256" key="2">
    <source>
        <dbReference type="SAM" id="MobiDB-lite"/>
    </source>
</evidence>
<proteinExistence type="predicted"/>
<feature type="region of interest" description="Disordered" evidence="2">
    <location>
        <begin position="915"/>
        <end position="955"/>
    </location>
</feature>
<organism evidence="4 5">
    <name type="scientific">Alteromonas macleodii</name>
    <name type="common">Pseudoalteromonas macleodii</name>
    <dbReference type="NCBI Taxonomy" id="28108"/>
    <lineage>
        <taxon>Bacteria</taxon>
        <taxon>Pseudomonadati</taxon>
        <taxon>Pseudomonadota</taxon>
        <taxon>Gammaproteobacteria</taxon>
        <taxon>Alteromonadales</taxon>
        <taxon>Alteromonadaceae</taxon>
        <taxon>Alteromonas/Salinimonas group</taxon>
        <taxon>Alteromonas</taxon>
    </lineage>
</organism>
<feature type="region of interest" description="Disordered" evidence="2">
    <location>
        <begin position="1769"/>
        <end position="1792"/>
    </location>
</feature>
<dbReference type="RefSeq" id="WP_069943875.1">
    <property type="nucleotide sequence ID" value="NZ_MIPW01000006.1"/>
</dbReference>
<feature type="domain" description="PKD/Chitinase" evidence="3">
    <location>
        <begin position="4708"/>
        <end position="4779"/>
    </location>
</feature>
<feature type="region of interest" description="Disordered" evidence="2">
    <location>
        <begin position="2864"/>
        <end position="2915"/>
    </location>
</feature>
<dbReference type="InterPro" id="IPR044016">
    <property type="entry name" value="Big_13"/>
</dbReference>
<dbReference type="NCBIfam" id="NF045619">
    <property type="entry name" value="adhes_GNV_Cterm"/>
    <property type="match status" value="1"/>
</dbReference>
<feature type="compositionally biased region" description="Low complexity" evidence="2">
    <location>
        <begin position="6337"/>
        <end position="6357"/>
    </location>
</feature>
<dbReference type="InterPro" id="IPR055014">
    <property type="entry name" value="BapA_Bap-like_C"/>
</dbReference>
<feature type="region of interest" description="Disordered" evidence="2">
    <location>
        <begin position="1656"/>
        <end position="1688"/>
    </location>
</feature>
<protein>
    <submittedName>
        <fullName evidence="4">ML domain protein</fullName>
    </submittedName>
</protein>
<feature type="region of interest" description="Disordered" evidence="2">
    <location>
        <begin position="6259"/>
        <end position="6298"/>
    </location>
</feature>
<feature type="domain" description="PKD/Chitinase" evidence="3">
    <location>
        <begin position="4966"/>
        <end position="5043"/>
    </location>
</feature>
<dbReference type="InterPro" id="IPR041498">
    <property type="entry name" value="Big_6"/>
</dbReference>
<feature type="compositionally biased region" description="Polar residues" evidence="2">
    <location>
        <begin position="2866"/>
        <end position="2915"/>
    </location>
</feature>
<dbReference type="Pfam" id="PF17936">
    <property type="entry name" value="Big_6"/>
    <property type="match status" value="4"/>
</dbReference>
<feature type="compositionally biased region" description="Low complexity" evidence="2">
    <location>
        <begin position="1963"/>
        <end position="1980"/>
    </location>
</feature>
<dbReference type="InterPro" id="IPR013783">
    <property type="entry name" value="Ig-like_fold"/>
</dbReference>
<feature type="domain" description="PKD/Chitinase" evidence="3">
    <location>
        <begin position="1912"/>
        <end position="2047"/>
    </location>
</feature>
<feature type="region of interest" description="Disordered" evidence="2">
    <location>
        <begin position="2504"/>
        <end position="2526"/>
    </location>
</feature>
<sequence length="6389" mass="634946">MAEVIIAEVNGEASLVRGETGEQVNVTVGMTVAEGDVLNISPDGFVTVSVDGELRTLPAGQSVTFPLQLDFTENNSDDEFAVFDESVDELTALLDGVDGVDGNNQEGDADFLDVLAGDGDILESLEATAAGLDGGAGTDGGSNFVRVDRINEEVDPVGFQFDQSANGNDDVTPVEFSGTGEQAQDISLTLDAIGLTSDTTPTLSGITSAIPGSTVTLTVTDSEGNTQVVTAIVQDDGTFNVDVPNALADGEFTVDATVLEPTGNTADSSTTGEIDATAPTITINAPGSDNDTTPTLSGTTDATPGSTVTLTITDSAGNTQTVTAIVQADGTYSVDVPTELAEGEFTVNASVTDEAGNTATADTTGEIDTTAPTITINAPGSDNDTTPTLSGTTDATPGSTVTLTITDSAGNTQTVTAIVQADGTYSADVPAELAEGEFTVNASVTDEAGNTATADTTGEIDTTSPTITINAPGSDNDTTPTLSGTTDATPGSTVTLTITDSAGNTQTVTTIVQADGTYSVDVPAELAEGEFTVNASVTDEAGNTATTDTTGVIDTTAPSITIDAIATGNDTTPTLSGTTDATPGSTVTLTITDSAGNTQTVTAIVQADGTYSVDVPAELAEGEFTVNASVTDEAGNTATTDTTGVIDTTAPSITIDTIATGNDTTPTLSGTTDATPGSTVTLTITDSAGVTQTVTATVQADGTYSVDVPAELAEGEFTVNASVTDEAGNTATTDTAGEIDTTAPSITIDTIATGNDTTPTLSGTTDAAPGSTVTLTITDSAGVTQTVTAIVQADGTYSVEVPAELAEGEFTVNASVTDEAGNTANADAQGAIDVTAPTISLNDPGINGDATPTLSGLTDAVPGSTITLTVTDSAGVTQTFTTTVLADGTFTVEVPNAVAEGTYSVTAEVTDGAGNTAQATASGDYDSTSPSTTVNQPAPTNDTTPNVSGETDAPPGSEVVIVVTDSEGNEQTIVTTVGADGTFNEDVPAELSEGEYTVDVTVTTPAGNSSITTVTGEIDTTAPIIILDPIGSTNDDTPVINGDTDAEPGAIVTLDIVHSDGTTQTITAIVQEDGSFSAEVPQALANGDFTVTATVSDVAGNTASTSIDAVINTQGPNVVIETGSPTNGSEGIGGSSDAPNSEVVVVISDSDGNSQTITGTTDENGNFNVAFPPGSEEGEYEIEVTVTDENGNSSTATATTVLDTTPPIVNIDPQTDTNDTTPTISGNTDLPAGSEVAITVTDSQGNTQTVTAVVDENGNFSADVVEALAEGNYEVSVEATDAAGNTTTAVDNSGNIDTTAPALSLDPQTDGSDTTPTISGSTDLPPGSTVTIAVTDSAGNTQTIDAIVDENGDFSVDVQTPLTEGEYTVEASATDEAGNTTTVTENGGNIDTQAPTISLEPLGTGNDTTPSISGSTNLEAGSTVTLTVTDSAGNSQTFTATVDANGEFSADVPAELADGDYTVEATATDAAGNSASTSQTGTVDSNAPSLTLDPLGDDNDTTPTISGTTDLPAGSTVTLSVTDALGNTQTFTATVDGSGNFSADVPNPLAEGEYSVTATATDANGNTATATETGGNIDITSPLVNLDAQGSTNDTTPTISGNTDQAPGSSVSITVTDSAGNTQTFDAIVQNDGTFSVDVPAELADGNFTVTATVTDDAGNQDSASTQGNIDTAAPTLSLDPQDIGNDTTPLISGTTDLPQGSTVTLVVTDSLGNQQTIEADVDENGNFSAEVPSALAEGNYSVTATAVDENGNTASVTENGGIVDTTAPSLSLNPVGSGNDSTPTLSGSTDLPEGSVVSLTVVDSAGNTQTINTLVDANGNFSVDVPQELADGDYTVTATAEDEAGNDVTDNATGNINTNAPTLVLDGQGETNDSTPVISGTTSLPEGSTVTLTVTDSAGNTQTITATVGTGGTFSADVTTPLADGAYTVTASATDGDGNTTTVTDNGGVVDTTAPTLTLENPGSTGDTTPTLSGTTDLPEGSTVTLVVTDSAGNTQTINALVDANGSFSVDVPNALADGDFTVTATATDSAGNTANANTTGNVDSEAPLLTLDTQGATSDVTPTITGTTDVAPSTLVTITVVDANGNSQSFQAAVQADGTFSADVPSALAEGDFTVTATVSDAQGNTATANETNGSIDTQAPIVTVNPLDSGNDTTPVISGNTDLPEGAVVVITVTDSNGDTQTINALVDADGNFATEVLSPLPEGDYSVEVTATDDAGNSTTVTEDGGNIDTTAPVLTLNPQGTGNDETPNISGSTDLAPGSTVTLTVTDSAGNTQTFDAIVDANGDFSADVPNAIPDGSYTVTASASDDAGNTTTTSDTGTLDTSAPALTLDAQVTVSDTTPTISGTTDLPAGSTVTLFVTDSAGNTQTFTALVDASGNFSADVPAPLAEGDYSVTATATDSNGNSASVTDNNGIVDTVAPVISLDALGSNNDTTPTISGTTDLATGESVTLSITDNAGNTQTVTATVDANGNFTVDVPAALAEGDYTVTATATDDAGNSASANATGTIDTTAPTLTLDPQGLGNDTTPTISGSTDLAEGSVVSLVITDSTGNIQTVTATVDAAGNFTVDVPSALAEGSYSVEATATDEAGNSTSVLDNSGVIDITPPELNLDELTPENNTTPTISGTTNLPAGAIVTLTVVDSAGNTQTFAATVQTNGSFAANVPSPLAEGDYTVTATAQDAAGNQGSDSETGGSVDTTAPVITLDPFGTGNDNTPTISGNTDLAAGSTVTITVTDSVGTEQTFTATVDTNGDFSADVPNPMADGNFDVTATATDAAGNTATDTVSGDINSAAPTLSLDPLGSGNDTTPTISGNTDLAPGSTVTLTVTDSAGNTQTFSAIVQGDGSFTADVPASLPEGDYSVTATATDGAGNSASVTENGGNIDTTAPSITIDTQGLGNDATPSISGTTDLNAGDTVSISVTDNAGNTQAFTATVQNDGTYSADVPADLAEGSFSVTVTATDDAGNSATAIDNNGIIDTAAPTVTLDAQGLTNDATPTISGTTDLAAGNTVSISVTDNLGNTQTFTAIVQGNGSFSADVPLDLAEGDYTVEVTATDDAGNQNTAVDNNGTVDTTPPVINLEPVASGNDATPILSGTTDLPEGATITLVVTDAGGNVQNLTATVNADGTFSVEVPSALVDGDYDVTASASDAAGNSTTVSDSGNINTSAPDITLDALGQTNDATPLISGTTNAPVGATVTLTVTDSAGAVQTFTATVQGDGTFSASVPSNLAEGSYTVVAEVTDGAGNTGSDSETGGVVDTTSPAIDVADPGVGNDATPTISGTTDQPAGSTVSITVTDNAGNIQTLSATVQSDGSFSVDVPATLAEGSYTVQATVVDEAGNTASDAETGLIDTISPVITLDEPGTVSDSTPTISGTVDLPQGSTVQITVVDSAGNTQVFSALVGAGGVFSADVPAAMAEGNFTVSATATDTAGNSTTDNEAGVVDTLVPTLTIDVADTTNDATPLITGTTDEPAGSVVTILVTDSAGATQTLSAVVQADGSFSISPGTDLAEGDFTVSATISDEAGNTATASDAGSIDTTAPSLTLTPLEEGNDTTPTLSGSTNLAQGSEITLVVTDSAGNVQTLTATVDVNGNFTVDVPAPLAEGAYSVEATASDEAGNSTTVIDNTGVIDTTAPTLSLDTLAPDSDTTPTISGNTDLPAGATVTITVTDNAGVSQTFDATVQGDGSFSADVPSAMAEGGYTVTAVAQDPAGNETTATETNGSVDTTAPTINLDAQGTGNDTTPTITGSTDLSPGSSVTITVTDSAGAEQTFTAIVDSLGNFSTDVPNAMADGNFDVTATATDAAGNSASDTTSGIINTAVPNLTLDPLGTGNDTTPTISGTTDIAPGSTVSISVTDSAGNTQTFGAIVQANGTFSVDVPAALSEGNYSVTASATDGAGNTATANENGGIVDTIAPAAPTVDAGNGTEITGTAEAGAAVNVDVDGDGTPDFTVIADGDGNWSVTPTTPLADGVVVTATATDEAGNTSSPASDTVDAVAPIVAFNDLTTNDTTPALTGSVDDPTAIVVVTINGTDYTATNNGDGSWTLADDIVAALAEGSYSATVTATDADGNTGTNSGTVVIDITAPAAPIVDAGNGTEITGTAEAGATVNVDVDGDGTPDFTVIADGDGNWSVTPTTPLADGVVVTATAVDEAGNVSAPASDTVDAVAPVIAINDLTTNDATPELTGTVDDPSAIVVVTIDDVDYTATNNGDGSWTLADDAVAALADGSYTATVTATDADGNVGSNSGTVVIDTTPPAIPTVDAGNGTEITGTAEAGATVNVDVDGDGTPDFTVIADGDGNWSITPDTPLADGVIVTVTATDAAGNISNPASDTVDAAAPVVAFNDLTTNDTTPALTGSVDDPTATVVVTINGADYTATNNGDGTWTLADDAVAALAEGSYTATVTATDPEGNVGTNTGTVVIDTTAPAAPTVEAGSGTEITGTAEAGATVNVDVDGDGTPDFTVIADGDGNWSVTPDTPLADGVVVTATATDEAGNTSGPASDTVDAVAPVVTINDVTTNDTTPALTGTVDDPTATVVVTIDGNDYTATNNGDGTWTLADDVVATLAEGSYPTSVTATDDAGNTDTDTGTVVIDTTAPTVAINDLTTNDTTPGLTGTVNDPNAVVVVTIDGNDYTATNNGDGTWTLADNVVATLAEGSYPTSVSATDAAGNTVTNTGTVVIDTTAPTVAINDLTTNDTTPELNGTVNDPNAVVVITIDGNDYTATNNGDGTWTLADNVVATLAEGSYPTSVSATDAAGNTVTNTGTVVIDTTAPTVAINDLTTNDTTPELTGTVNDPNAVVVVTIDGNDYTATNNGDGTWTLADNAVAVLAEGSYPTSVTATDAAGNTVTNTGTVVIDTTAPTVAINDLTTNDTTPELTGTVNDPNAVVVVTIDGNDYTATNNGDGTWTLADNAVAALAEGSYPTSVTATDAAGNTVANTGTVIIDTTAPTVAINDLTTNDTTPELTGTVNAPNAVVVVTIDGNDYTATNNGDGTWTLADNIVALLAEGNYTAVVTATDAVGNVATDTGTVVIDTSIDENNNGQTVTFDSISNDSGVAGDFITSDSTLIFNGTVDLGDNTTLTVTVDGTSYTFGTDPELTIDGSGNWSLDLTGTALTAGTYAVVATVTDEAGNSASTASQNVVVQALDAINDGNTVDMGEPVVTVNPPETTSDVQVIGLAESTGGVDASASFTVSPNHVGEVLVEVDQIALVAVADAYIVEVYDESGQLVYKGVSANSQLADVGGLDIFDVTGDETISFALAGLDAGNYSVVVRNDENLLEDLLDNDNSNDVNLQELGSAGVVLGPDNQAVVLDTIETTLNTGVLGIPIGTVGTQVRGVLETLLEATTVIGAGQLVNLLTAPLDAIGLTGFLDDILSVIADALLSNTLTLLQDTDITTTLTEYTYTGDLVAQGNLIDGDISGVGADTILDGAQVTLVTNASGDSVAVPATGTVTIQGDYGVLEIAADGTYTYTADGDRSTIGQDEVFNYTLSDGETSDIAALTINISGSDFPPVVAQTDNNDMELGAQTAIVNAPVSDSDFQVLGLTEGSPAAGSPEASTTLTVDAGFFGEVVVEVSQTALVAVADAYRVDIIDADGNVVASAMTPDNPLIGDVAGVNLIGVTGDDTLVAKFSGLPAGDYTVVVRNDESALETLFDQNSDGSITLTELGDGGVVLGEENQEVVLTAVEDALNGTEASILNGLGLGTVVRNLILEPALSTADTIGAGDLVSTITTGLNLLGLGAFVDAVLDEVAAALLSNTVTLLQSTDITSTLTEYAFEGSTTTSGNVIDAANTGDVADSIAEGGVVTQVTHTNGESVTVLGTGLSGITIEGDYGNLTIFEDGSYTYVANGVRDGLGNTDSFSYTISDGTNTSTANLNFNLSGQGVSADSARAELTYDFVSEAGPSELDALQHDYLLSLFITSFSDESDPFNVTANTTQDITLNVDAVGLVSLGSSITITVEKFINGAWEPYRVFPNDELISLLGIDGDTALTVNGLTEGLYRLSMDGTVAAGLAGSISVDLSSTINYLDQFEVSGVQTATGNLFENDILFGPTYDVTVSTDGTTFQDATGGITLVGDYGTLQIDETGAYTYTPDNTQAVFGGTLTDTFTYRIEYPDGTIEQAEFNVFVTASGEGVPEVVMSSSSESVSASDSSGTVVTDEPTTPDVIDLTGQTLQTVDLNAETRLITPENEPTAPLMSEPSAITEPVESTPDIITLPEDEVSTLGTTVGDGFGGGDTIDLSGTKLDTVDIGGPVPTAPDEGTSPLSPELSTPESTAPEPITSGTVPEDTITLPEEGDIVTTGPVTEVTLDVVDIDLPPEDLILPSTEPTSTDSGSESVSTTSSSDSAVDTTKESGSDVGATSPTESEVLKTAIDKLPPTDI</sequence>
<feature type="region of interest" description="Disordered" evidence="2">
    <location>
        <begin position="1469"/>
        <end position="1514"/>
    </location>
</feature>
<evidence type="ECO:0000259" key="3">
    <source>
        <dbReference type="SMART" id="SM00089"/>
    </source>
</evidence>
<evidence type="ECO:0000313" key="4">
    <source>
        <dbReference type="EMBL" id="OES34115.1"/>
    </source>
</evidence>
<feature type="compositionally biased region" description="Polar residues" evidence="2">
    <location>
        <begin position="1285"/>
        <end position="1298"/>
    </location>
</feature>
<feature type="region of interest" description="Disordered" evidence="2">
    <location>
        <begin position="2784"/>
        <end position="2823"/>
    </location>
</feature>
<feature type="region of interest" description="Disordered" evidence="2">
    <location>
        <begin position="1939"/>
        <end position="1981"/>
    </location>
</feature>
<feature type="domain" description="PKD/Chitinase" evidence="3">
    <location>
        <begin position="4013"/>
        <end position="4090"/>
    </location>
</feature>
<dbReference type="InterPro" id="IPR022409">
    <property type="entry name" value="PKD/Chitinase_dom"/>
</dbReference>
<feature type="compositionally biased region" description="Polar residues" evidence="2">
    <location>
        <begin position="2808"/>
        <end position="2823"/>
    </location>
</feature>
<feature type="compositionally biased region" description="Low complexity" evidence="2">
    <location>
        <begin position="1379"/>
        <end position="1389"/>
    </location>
</feature>
<evidence type="ECO:0000313" key="5">
    <source>
        <dbReference type="Proteomes" id="UP000095392"/>
    </source>
</evidence>
<feature type="compositionally biased region" description="Low complexity" evidence="2">
    <location>
        <begin position="1939"/>
        <end position="1954"/>
    </location>
</feature>
<dbReference type="PANTHER" id="PTHR15127:SF32">
    <property type="entry name" value="HEAVYWEIGHT, ISOFORM A"/>
    <property type="match status" value="1"/>
</dbReference>
<dbReference type="NCBIfam" id="TIGR01965">
    <property type="entry name" value="VCBS_repeat"/>
    <property type="match status" value="2"/>
</dbReference>
<feature type="domain" description="PKD/Chitinase" evidence="3">
    <location>
        <begin position="1538"/>
        <end position="1673"/>
    </location>
</feature>
<feature type="region of interest" description="Disordered" evidence="2">
    <location>
        <begin position="376"/>
        <end position="398"/>
    </location>
</feature>
<feature type="region of interest" description="Disordered" evidence="2">
    <location>
        <begin position="3530"/>
        <end position="3562"/>
    </location>
</feature>
<accession>A0AB36FXZ3</accession>
<feature type="domain" description="PKD/Chitinase" evidence="3">
    <location>
        <begin position="2438"/>
        <end position="2515"/>
    </location>
</feature>
<dbReference type="PROSITE" id="PS00018">
    <property type="entry name" value="EF_HAND_1"/>
    <property type="match status" value="2"/>
</dbReference>
<feature type="compositionally biased region" description="Polar residues" evidence="2">
    <location>
        <begin position="1501"/>
        <end position="1514"/>
    </location>
</feature>
<dbReference type="Proteomes" id="UP000095392">
    <property type="component" value="Unassembled WGS sequence"/>
</dbReference>
<feature type="domain" description="PKD/Chitinase" evidence="3">
    <location>
        <begin position="4526"/>
        <end position="4603"/>
    </location>
</feature>
<gene>
    <name evidence="4" type="ORF">BFV95_0996</name>
</gene>
<dbReference type="Gene3D" id="2.60.40.10">
    <property type="entry name" value="Immunoglobulins"/>
    <property type="match status" value="54"/>
</dbReference>
<feature type="region of interest" description="Disordered" evidence="2">
    <location>
        <begin position="6326"/>
        <end position="6389"/>
    </location>
</feature>
<feature type="domain" description="PKD/Chitinase" evidence="3">
    <location>
        <begin position="1351"/>
        <end position="1486"/>
    </location>
</feature>
<name>A0AB36FXZ3_ALTMA</name>
<feature type="compositionally biased region" description="Polar residues" evidence="2">
    <location>
        <begin position="1471"/>
        <end position="1489"/>
    </location>
</feature>
<dbReference type="InterPro" id="IPR010221">
    <property type="entry name" value="VCBS_dom"/>
</dbReference>
<dbReference type="InterPro" id="IPR018247">
    <property type="entry name" value="EF_Hand_1_Ca_BS"/>
</dbReference>
<feature type="region of interest" description="Disordered" evidence="2">
    <location>
        <begin position="1205"/>
        <end position="1231"/>
    </location>
</feature>
<feature type="compositionally biased region" description="Low complexity" evidence="2">
    <location>
        <begin position="2306"/>
        <end position="2326"/>
    </location>
</feature>
<feature type="compositionally biased region" description="Polar residues" evidence="2">
    <location>
        <begin position="2504"/>
        <end position="2518"/>
    </location>
</feature>
<feature type="compositionally biased region" description="Low complexity" evidence="2">
    <location>
        <begin position="6270"/>
        <end position="6283"/>
    </location>
</feature>
<feature type="compositionally biased region" description="Polar residues" evidence="2">
    <location>
        <begin position="1656"/>
        <end position="1670"/>
    </location>
</feature>
<feature type="compositionally biased region" description="Polar residues" evidence="2">
    <location>
        <begin position="2789"/>
        <end position="2798"/>
    </location>
</feature>
<feature type="region of interest" description="Disordered" evidence="2">
    <location>
        <begin position="2305"/>
        <end position="2326"/>
    </location>
</feature>
<feature type="region of interest" description="Disordered" evidence="2">
    <location>
        <begin position="449"/>
        <end position="490"/>
    </location>
</feature>
<dbReference type="GO" id="GO:0001784">
    <property type="term" value="F:phosphotyrosine residue binding"/>
    <property type="evidence" value="ECO:0007669"/>
    <property type="project" value="TreeGrafter"/>
</dbReference>
<dbReference type="PANTHER" id="PTHR15127">
    <property type="entry name" value="HEAVYWEIGHT, ISOFORM A"/>
    <property type="match status" value="1"/>
</dbReference>
<feature type="region of interest" description="Disordered" evidence="2">
    <location>
        <begin position="6150"/>
        <end position="6172"/>
    </location>
</feature>
<feature type="domain" description="PKD/Chitinase" evidence="3">
    <location>
        <begin position="5074"/>
        <end position="5154"/>
    </location>
</feature>
<feature type="domain" description="PKD/Chitinase" evidence="3">
    <location>
        <begin position="847"/>
        <end position="928"/>
    </location>
</feature>
<dbReference type="SMART" id="SM00089">
    <property type="entry name" value="PKD"/>
    <property type="match status" value="13"/>
</dbReference>
<comment type="caution">
    <text evidence="4">The sequence shown here is derived from an EMBL/GenBank/DDBJ whole genome shotgun (WGS) entry which is preliminary data.</text>
</comment>
<evidence type="ECO:0000256" key="1">
    <source>
        <dbReference type="ARBA" id="ARBA00022999"/>
    </source>
</evidence>
<dbReference type="Pfam" id="PF19077">
    <property type="entry name" value="Big_13"/>
    <property type="match status" value="50"/>
</dbReference>
<feature type="compositionally biased region" description="Polar residues" evidence="2">
    <location>
        <begin position="1769"/>
        <end position="1790"/>
    </location>
</feature>
<keyword evidence="5" id="KW-1185">Reference proteome</keyword>
<feature type="compositionally biased region" description="Low complexity" evidence="2">
    <location>
        <begin position="1205"/>
        <end position="1224"/>
    </location>
</feature>
<feature type="domain" description="PKD/Chitinase" evidence="3">
    <location>
        <begin position="3748"/>
        <end position="3825"/>
    </location>
</feature>
<keyword evidence="1" id="KW-0727">SH2 domain</keyword>
<feature type="compositionally biased region" description="Polar residues" evidence="2">
    <location>
        <begin position="1306"/>
        <end position="1327"/>
    </location>
</feature>
<dbReference type="NCBIfam" id="NF033510">
    <property type="entry name" value="Ca_tandemer"/>
    <property type="match status" value="54"/>
</dbReference>
<reference evidence="4 5" key="1">
    <citation type="submission" date="2016-09" db="EMBL/GenBank/DDBJ databases">
        <title>Draft Genome Sequence of four Alteromonas macleodii strains isolated from copper coupons and grown long-term at elevated copper levels.</title>
        <authorList>
            <person name="Cusick K."/>
            <person name="Dale J."/>
            <person name="Little B."/>
            <person name="Biffinger J."/>
        </authorList>
    </citation>
    <scope>NUCLEOTIDE SEQUENCE [LARGE SCALE GENOMIC DNA]</scope>
    <source>
        <strain evidence="4 5">KCP01</strain>
    </source>
</reference>
<feature type="region of interest" description="Disordered" evidence="2">
    <location>
        <begin position="3738"/>
        <end position="3759"/>
    </location>
</feature>
<feature type="compositionally biased region" description="Polar residues" evidence="2">
    <location>
        <begin position="3252"/>
        <end position="3267"/>
    </location>
</feature>